<dbReference type="InterPro" id="IPR025398">
    <property type="entry name" value="DUF4371"/>
</dbReference>
<dbReference type="AlphaFoldDB" id="A0AAD9X903"/>
<keyword evidence="3" id="KW-0326">Glycosidase</keyword>
<proteinExistence type="inferred from homology"/>
<dbReference type="GO" id="GO:0004553">
    <property type="term" value="F:hydrolase activity, hydrolyzing O-glycosyl compounds"/>
    <property type="evidence" value="ECO:0007669"/>
    <property type="project" value="InterPro"/>
</dbReference>
<keyword evidence="6" id="KW-1185">Reference proteome</keyword>
<comment type="caution">
    <text evidence="5">The sequence shown here is derived from an EMBL/GenBank/DDBJ whole genome shotgun (WGS) entry which is preliminary data.</text>
</comment>
<dbReference type="InterPro" id="IPR017853">
    <property type="entry name" value="GH"/>
</dbReference>
<keyword evidence="2" id="KW-0378">Hydrolase</keyword>
<dbReference type="PANTHER" id="PTHR11697:SF230">
    <property type="entry name" value="ZINC FINGER, MYM DOMAIN CONTAINING 1"/>
    <property type="match status" value="1"/>
</dbReference>
<evidence type="ECO:0000256" key="3">
    <source>
        <dbReference type="ARBA" id="ARBA00023295"/>
    </source>
</evidence>
<feature type="domain" description="DUF4371" evidence="4">
    <location>
        <begin position="2"/>
        <end position="70"/>
    </location>
</feature>
<name>A0AAD9X903_9ROSI</name>
<evidence type="ECO:0000259" key="4">
    <source>
        <dbReference type="Pfam" id="PF14291"/>
    </source>
</evidence>
<evidence type="ECO:0000256" key="1">
    <source>
        <dbReference type="ARBA" id="ARBA00009743"/>
    </source>
</evidence>
<dbReference type="Pfam" id="PF14291">
    <property type="entry name" value="DUF4371"/>
    <property type="match status" value="1"/>
</dbReference>
<protein>
    <recommendedName>
        <fullName evidence="4">DUF4371 domain-containing protein</fullName>
    </recommendedName>
</protein>
<dbReference type="PANTHER" id="PTHR11697">
    <property type="entry name" value="GENERAL TRANSCRIPTION FACTOR 2-RELATED ZINC FINGER PROTEIN"/>
    <property type="match status" value="1"/>
</dbReference>
<dbReference type="Gene3D" id="3.20.20.70">
    <property type="entry name" value="Aldolase class I"/>
    <property type="match status" value="1"/>
</dbReference>
<evidence type="ECO:0000256" key="2">
    <source>
        <dbReference type="ARBA" id="ARBA00022801"/>
    </source>
</evidence>
<dbReference type="GO" id="GO:0005975">
    <property type="term" value="P:carbohydrate metabolic process"/>
    <property type="evidence" value="ECO:0007669"/>
    <property type="project" value="InterPro"/>
</dbReference>
<dbReference type="InterPro" id="IPR002241">
    <property type="entry name" value="Glyco_hydro_27"/>
</dbReference>
<reference evidence="5" key="1">
    <citation type="journal article" date="2023" name="Plant J.">
        <title>Genome sequences and population genomics provide insights into the demographic history, inbreeding, and mutation load of two 'living fossil' tree species of Dipteronia.</title>
        <authorList>
            <person name="Feng Y."/>
            <person name="Comes H.P."/>
            <person name="Chen J."/>
            <person name="Zhu S."/>
            <person name="Lu R."/>
            <person name="Zhang X."/>
            <person name="Li P."/>
            <person name="Qiu J."/>
            <person name="Olsen K.M."/>
            <person name="Qiu Y."/>
        </authorList>
    </citation>
    <scope>NUCLEOTIDE SEQUENCE</scope>
    <source>
        <strain evidence="5">KIB01</strain>
    </source>
</reference>
<accession>A0AAD9X903</accession>
<dbReference type="EMBL" id="JANJYI010000003">
    <property type="protein sequence ID" value="KAK2655171.1"/>
    <property type="molecule type" value="Genomic_DNA"/>
</dbReference>
<dbReference type="InterPro" id="IPR013785">
    <property type="entry name" value="Aldolase_TIM"/>
</dbReference>
<dbReference type="Proteomes" id="UP001280121">
    <property type="component" value="Unassembled WGS sequence"/>
</dbReference>
<evidence type="ECO:0000313" key="5">
    <source>
        <dbReference type="EMBL" id="KAK2655171.1"/>
    </source>
</evidence>
<evidence type="ECO:0000313" key="6">
    <source>
        <dbReference type="Proteomes" id="UP001280121"/>
    </source>
</evidence>
<dbReference type="SUPFAM" id="SSF51445">
    <property type="entry name" value="(Trans)glycosidases"/>
    <property type="match status" value="1"/>
</dbReference>
<organism evidence="5 6">
    <name type="scientific">Dipteronia dyeriana</name>
    <dbReference type="NCBI Taxonomy" id="168575"/>
    <lineage>
        <taxon>Eukaryota</taxon>
        <taxon>Viridiplantae</taxon>
        <taxon>Streptophyta</taxon>
        <taxon>Embryophyta</taxon>
        <taxon>Tracheophyta</taxon>
        <taxon>Spermatophyta</taxon>
        <taxon>Magnoliopsida</taxon>
        <taxon>eudicotyledons</taxon>
        <taxon>Gunneridae</taxon>
        <taxon>Pentapetalae</taxon>
        <taxon>rosids</taxon>
        <taxon>malvids</taxon>
        <taxon>Sapindales</taxon>
        <taxon>Sapindaceae</taxon>
        <taxon>Hippocastanoideae</taxon>
        <taxon>Acereae</taxon>
        <taxon>Dipteronia</taxon>
    </lineage>
</organism>
<comment type="similarity">
    <text evidence="1">Belongs to the glycosyl hydrolase 27 family.</text>
</comment>
<gene>
    <name evidence="5" type="ORF">Ddye_008223</name>
</gene>
<dbReference type="InterPro" id="IPR055298">
    <property type="entry name" value="AtLOH3-like"/>
</dbReference>
<sequence>MGDALFSILVDESRDVSINELLHYVNPNGQVVERFIGIKHVASTTALSLKATIDNVLSGHGLSISRLYEQECAYYIHCFAHQLQLTLVALAKNHVDVQSLFNIVPNVVNIVGASPKHRDILRDNMDDMFVARGRKRRKAQEITNLHHYQVELFYGGIVGITSAVRSMRMSYEKQIEPHKRWTATKLLQHPFILRGGSGGAGAGGAAAAAVQSQQGNLVANKTTFPYEIKALANYVHGYKLGIYADSGYRTCTGTMLGSLGYEEKIP</sequence>
<dbReference type="Pfam" id="PF16499">
    <property type="entry name" value="Melibiase_2"/>
    <property type="match status" value="1"/>
</dbReference>